<dbReference type="STRING" id="1429043.X474_12190"/>
<keyword evidence="5 7" id="KW-1133">Transmembrane helix</keyword>
<comment type="subcellular location">
    <subcellularLocation>
        <location evidence="1">Cell membrane</location>
        <topology evidence="1">Multi-pass membrane protein</topology>
    </subcellularLocation>
</comment>
<feature type="transmembrane region" description="Helical" evidence="7">
    <location>
        <begin position="113"/>
        <end position="132"/>
    </location>
</feature>
<keyword evidence="6 7" id="KW-0472">Membrane</keyword>
<feature type="transmembrane region" description="Helical" evidence="7">
    <location>
        <begin position="216"/>
        <end position="232"/>
    </location>
</feature>
<reference evidence="8 9" key="1">
    <citation type="submission" date="2013-11" db="EMBL/GenBank/DDBJ databases">
        <title>Metagenomic analysis of a methanogenic consortium involved in long chain n-alkane degradation.</title>
        <authorList>
            <person name="Davidova I.A."/>
            <person name="Callaghan A.V."/>
            <person name="Wawrik B."/>
            <person name="Pruitt S."/>
            <person name="Marks C."/>
            <person name="Duncan K.E."/>
            <person name="Suflita J.M."/>
        </authorList>
    </citation>
    <scope>NUCLEOTIDE SEQUENCE [LARGE SCALE GENOMIC DNA]</scope>
    <source>
        <strain evidence="8 9">SPR</strain>
    </source>
</reference>
<dbReference type="InterPro" id="IPR005524">
    <property type="entry name" value="DUF318"/>
</dbReference>
<evidence type="ECO:0000256" key="6">
    <source>
        <dbReference type="ARBA" id="ARBA00023136"/>
    </source>
</evidence>
<dbReference type="AlphaFoldDB" id="A0A0D2JVT6"/>
<dbReference type="Pfam" id="PF03773">
    <property type="entry name" value="ArsP_1"/>
    <property type="match status" value="1"/>
</dbReference>
<organism evidence="8 9">
    <name type="scientific">Dethiosulfatarculus sandiegensis</name>
    <dbReference type="NCBI Taxonomy" id="1429043"/>
    <lineage>
        <taxon>Bacteria</taxon>
        <taxon>Pseudomonadati</taxon>
        <taxon>Thermodesulfobacteriota</taxon>
        <taxon>Desulfarculia</taxon>
        <taxon>Desulfarculales</taxon>
        <taxon>Desulfarculaceae</taxon>
        <taxon>Dethiosulfatarculus</taxon>
    </lineage>
</organism>
<comment type="similarity">
    <text evidence="2">Belongs to the UPF0718 family.</text>
</comment>
<evidence type="ECO:0000313" key="9">
    <source>
        <dbReference type="Proteomes" id="UP000032233"/>
    </source>
</evidence>
<dbReference type="PATRIC" id="fig|1429043.3.peg.2597"/>
<sequence length="304" mass="33165">MDLFFRITLAIFLEAAPFLLLGSFLGAVLEFFVSPERMERLLPKNRAAEVLAGLLGGMVLPTCECGVVPIAKRLLHKGATPAFAVTYMLAAPVINPVVIASTYVAFQGNWTMVWGRCLLVALTAGCMGLFLGRHPAIALLLPEARNPEPACGCCHHHHESCGHEHETERPRLVGVLLHAGDEFLGMVKFLLLGSLAAAAFKTWLPPHVVTWFMENVWLSVLGMMLLAVLLSVCSEADAFVAAGFSQFPMAAQLSFLALGPMFDLKLLAMFTSVFRRPVVLGLSLLPFIMVFCLSLVWALVESWL</sequence>
<keyword evidence="4 7" id="KW-0812">Transmembrane</keyword>
<dbReference type="PANTHER" id="PTHR34184:SF4">
    <property type="entry name" value="UPF0718 PROTEIN YCGR"/>
    <property type="match status" value="1"/>
</dbReference>
<evidence type="ECO:0000256" key="5">
    <source>
        <dbReference type="ARBA" id="ARBA00022989"/>
    </source>
</evidence>
<comment type="caution">
    <text evidence="8">The sequence shown here is derived from an EMBL/GenBank/DDBJ whole genome shotgun (WGS) entry which is preliminary data.</text>
</comment>
<evidence type="ECO:0000256" key="2">
    <source>
        <dbReference type="ARBA" id="ARBA00006386"/>
    </source>
</evidence>
<dbReference type="PANTHER" id="PTHR34184">
    <property type="entry name" value="UPF0718 PROTEIN YCGR"/>
    <property type="match status" value="1"/>
</dbReference>
<evidence type="ECO:0000256" key="1">
    <source>
        <dbReference type="ARBA" id="ARBA00004651"/>
    </source>
</evidence>
<proteinExistence type="inferred from homology"/>
<name>A0A0D2JVT6_9BACT</name>
<dbReference type="InterPro" id="IPR052923">
    <property type="entry name" value="UPF0718"/>
</dbReference>
<accession>A0A0D2JVT6</accession>
<keyword evidence="3" id="KW-1003">Cell membrane</keyword>
<evidence type="ECO:0000256" key="7">
    <source>
        <dbReference type="SAM" id="Phobius"/>
    </source>
</evidence>
<feature type="transmembrane region" description="Helical" evidence="7">
    <location>
        <begin position="83"/>
        <end position="106"/>
    </location>
</feature>
<feature type="transmembrane region" description="Helical" evidence="7">
    <location>
        <begin position="183"/>
        <end position="204"/>
    </location>
</feature>
<gene>
    <name evidence="8" type="ORF">X474_12190</name>
</gene>
<evidence type="ECO:0000256" key="4">
    <source>
        <dbReference type="ARBA" id="ARBA00022692"/>
    </source>
</evidence>
<dbReference type="Proteomes" id="UP000032233">
    <property type="component" value="Unassembled WGS sequence"/>
</dbReference>
<evidence type="ECO:0000256" key="3">
    <source>
        <dbReference type="ARBA" id="ARBA00022475"/>
    </source>
</evidence>
<dbReference type="GO" id="GO:0005886">
    <property type="term" value="C:plasma membrane"/>
    <property type="evidence" value="ECO:0007669"/>
    <property type="project" value="UniProtKB-SubCell"/>
</dbReference>
<protein>
    <submittedName>
        <fullName evidence="8">ABC transporter permease</fullName>
    </submittedName>
</protein>
<keyword evidence="9" id="KW-1185">Reference proteome</keyword>
<evidence type="ECO:0000313" key="8">
    <source>
        <dbReference type="EMBL" id="KIX13710.1"/>
    </source>
</evidence>
<feature type="transmembrane region" description="Helical" evidence="7">
    <location>
        <begin position="6"/>
        <end position="29"/>
    </location>
</feature>
<dbReference type="EMBL" id="AZAC01000014">
    <property type="protein sequence ID" value="KIX13710.1"/>
    <property type="molecule type" value="Genomic_DNA"/>
</dbReference>
<dbReference type="InParanoid" id="A0A0D2JVT6"/>
<feature type="transmembrane region" description="Helical" evidence="7">
    <location>
        <begin position="278"/>
        <end position="300"/>
    </location>
</feature>